<name>U9TLM4_RHIID</name>
<dbReference type="InterPro" id="IPR007021">
    <property type="entry name" value="DUF659"/>
</dbReference>
<dbReference type="EMBL" id="KI289297">
    <property type="protein sequence ID" value="ESA08357.1"/>
    <property type="molecule type" value="Genomic_DNA"/>
</dbReference>
<dbReference type="SUPFAM" id="SSF53098">
    <property type="entry name" value="Ribonuclease H-like"/>
    <property type="match status" value="1"/>
</dbReference>
<dbReference type="VEuPathDB" id="FungiDB:RhiirFUN_013649"/>
<dbReference type="HOGENOM" id="CLU_1086424_0_0_1"/>
<proteinExistence type="predicted"/>
<protein>
    <recommendedName>
        <fullName evidence="1">DUF659 domain-containing protein</fullName>
    </recommendedName>
</protein>
<dbReference type="AlphaFoldDB" id="U9TLM4"/>
<sequence length="256" mass="29523">MVISHMTLPIKSSICNYCITKHGGIGAAQTKPECFNVNRARLCRNHLAKCPNFREYVDNEEVQRILALSVPEDKKKYGVTATFDGWTNVKQEHIWGVVFLTTSGQPLIWGAYDISAERSKTEDVIRHIEKLMTDANEGHINIKAFISDLAGEYAAAWRQLRRKYPSKIFLPYMAHQMNLIFGEIFKESELHQRISKEVIRIVRFFHNSTFFTDEQKRKLVIMVILGHSPTLCTLGYRTTLKIRDHTHDAYVTDFCA</sequence>
<accession>U9TLM4</accession>
<evidence type="ECO:0000313" key="2">
    <source>
        <dbReference type="EMBL" id="ESA08357.1"/>
    </source>
</evidence>
<evidence type="ECO:0000259" key="1">
    <source>
        <dbReference type="Pfam" id="PF04937"/>
    </source>
</evidence>
<dbReference type="InterPro" id="IPR012337">
    <property type="entry name" value="RNaseH-like_sf"/>
</dbReference>
<dbReference type="Pfam" id="PF04937">
    <property type="entry name" value="DUF659"/>
    <property type="match status" value="1"/>
</dbReference>
<feature type="domain" description="DUF659" evidence="1">
    <location>
        <begin position="71"/>
        <end position="197"/>
    </location>
</feature>
<gene>
    <name evidence="2" type="ORF">GLOINDRAFT_98325</name>
</gene>
<reference evidence="2" key="1">
    <citation type="submission" date="2013-07" db="EMBL/GenBank/DDBJ databases">
        <title>The genome of an arbuscular mycorrhizal fungus provides insights into the evolution of the oldest plant symbiosis.</title>
        <authorList>
            <consortium name="DOE Joint Genome Institute"/>
            <person name="Tisserant E."/>
            <person name="Malbreil M."/>
            <person name="Kuo A."/>
            <person name="Kohler A."/>
            <person name="Symeonidi A."/>
            <person name="Balestrini R."/>
            <person name="Charron P."/>
            <person name="Duensing N."/>
            <person name="Frei-dit-Frey N."/>
            <person name="Gianinazzi-Pearson V."/>
            <person name="Gilbert B."/>
            <person name="Handa Y."/>
            <person name="Hijri M."/>
            <person name="Kaul R."/>
            <person name="Kawaguchi M."/>
            <person name="Krajinski F."/>
            <person name="Lammers P."/>
            <person name="Lapierre D."/>
            <person name="Masclaux F.G."/>
            <person name="Murat C."/>
            <person name="Morin E."/>
            <person name="Ndikumana S."/>
            <person name="Pagni M."/>
            <person name="Petitpierre D."/>
            <person name="Requena N."/>
            <person name="Rosikiewicz P."/>
            <person name="Riley R."/>
            <person name="Saito K."/>
            <person name="San Clemente H."/>
            <person name="Shapiro H."/>
            <person name="van Tuinen D."/>
            <person name="Becard G."/>
            <person name="Bonfante P."/>
            <person name="Paszkowski U."/>
            <person name="Shachar-Hill Y."/>
            <person name="Young J.P."/>
            <person name="Sanders I.R."/>
            <person name="Henrissat B."/>
            <person name="Rensing S.A."/>
            <person name="Grigoriev I.V."/>
            <person name="Corradi N."/>
            <person name="Roux C."/>
            <person name="Martin F."/>
        </authorList>
    </citation>
    <scope>NUCLEOTIDE SEQUENCE</scope>
    <source>
        <strain evidence="2">DAOM 197198</strain>
    </source>
</reference>
<dbReference type="VEuPathDB" id="FungiDB:RhiirFUN_013650"/>
<organism evidence="2">
    <name type="scientific">Rhizophagus irregularis (strain DAOM 181602 / DAOM 197198 / MUCL 43194)</name>
    <name type="common">Arbuscular mycorrhizal fungus</name>
    <name type="synonym">Glomus intraradices</name>
    <dbReference type="NCBI Taxonomy" id="747089"/>
    <lineage>
        <taxon>Eukaryota</taxon>
        <taxon>Fungi</taxon>
        <taxon>Fungi incertae sedis</taxon>
        <taxon>Mucoromycota</taxon>
        <taxon>Glomeromycotina</taxon>
        <taxon>Glomeromycetes</taxon>
        <taxon>Glomerales</taxon>
        <taxon>Glomeraceae</taxon>
        <taxon>Rhizophagus</taxon>
    </lineage>
</organism>